<protein>
    <submittedName>
        <fullName evidence="3">SRPBCC domain-containing protein</fullName>
    </submittedName>
</protein>
<dbReference type="Gene3D" id="3.30.530.20">
    <property type="match status" value="1"/>
</dbReference>
<dbReference type="Proteomes" id="UP001176883">
    <property type="component" value="Unassembled WGS sequence"/>
</dbReference>
<keyword evidence="4" id="KW-1185">Reference proteome</keyword>
<comment type="caution">
    <text evidence="3">The sequence shown here is derived from an EMBL/GenBank/DDBJ whole genome shotgun (WGS) entry which is preliminary data.</text>
</comment>
<evidence type="ECO:0000256" key="1">
    <source>
        <dbReference type="ARBA" id="ARBA00006817"/>
    </source>
</evidence>
<dbReference type="Pfam" id="PF08327">
    <property type="entry name" value="AHSA1"/>
    <property type="match status" value="1"/>
</dbReference>
<dbReference type="CDD" id="cd07814">
    <property type="entry name" value="SRPBCC_CalC_Aha1-like"/>
    <property type="match status" value="1"/>
</dbReference>
<dbReference type="EMBL" id="JAUOEK010000116">
    <property type="protein sequence ID" value="MDO5970129.1"/>
    <property type="molecule type" value="Genomic_DNA"/>
</dbReference>
<evidence type="ECO:0000313" key="3">
    <source>
        <dbReference type="EMBL" id="MDO5970129.1"/>
    </source>
</evidence>
<gene>
    <name evidence="3" type="ORF">Q4Q35_09945</name>
</gene>
<dbReference type="InterPro" id="IPR023393">
    <property type="entry name" value="START-like_dom_sf"/>
</dbReference>
<evidence type="ECO:0000313" key="4">
    <source>
        <dbReference type="Proteomes" id="UP001176883"/>
    </source>
</evidence>
<evidence type="ECO:0000259" key="2">
    <source>
        <dbReference type="Pfam" id="PF08327"/>
    </source>
</evidence>
<name>A0ABT8WAF6_9FLAO</name>
<accession>A0ABT8WAF6</accession>
<comment type="similarity">
    <text evidence="1">Belongs to the AHA1 family.</text>
</comment>
<proteinExistence type="inferred from homology"/>
<dbReference type="InterPro" id="IPR013538">
    <property type="entry name" value="ASHA1/2-like_C"/>
</dbReference>
<dbReference type="SUPFAM" id="SSF55961">
    <property type="entry name" value="Bet v1-like"/>
    <property type="match status" value="1"/>
</dbReference>
<feature type="domain" description="Activator of Hsp90 ATPase homologue 1/2-like C-terminal" evidence="2">
    <location>
        <begin position="11"/>
        <end position="129"/>
    </location>
</feature>
<reference evidence="3" key="1">
    <citation type="submission" date="2023-07" db="EMBL/GenBank/DDBJ databases">
        <title>Two novel species in the genus Flavivirga.</title>
        <authorList>
            <person name="Kwon K."/>
        </authorList>
    </citation>
    <scope>NUCLEOTIDE SEQUENCE</scope>
    <source>
        <strain evidence="3">KCTC 52353</strain>
    </source>
</reference>
<sequence>MANIRHHFTIKAPIKKVYDALTLEEGLKGWWTDDTSAKHELGNINHFKFGSEYFNKMKVLELNFPSNVSWECVDGDKEWIGTKLAFELEEKEGDTYLKFSHLNWADESEFFGFCNYHWGRFLYSLKSLCETGIGQPYKQE</sequence>
<dbReference type="RefSeq" id="WP_303277821.1">
    <property type="nucleotide sequence ID" value="NZ_JAUOEK010000116.1"/>
</dbReference>
<organism evidence="3 4">
    <name type="scientific">Flavivirga aquimarina</name>
    <dbReference type="NCBI Taxonomy" id="2027862"/>
    <lineage>
        <taxon>Bacteria</taxon>
        <taxon>Pseudomonadati</taxon>
        <taxon>Bacteroidota</taxon>
        <taxon>Flavobacteriia</taxon>
        <taxon>Flavobacteriales</taxon>
        <taxon>Flavobacteriaceae</taxon>
        <taxon>Flavivirga</taxon>
    </lineage>
</organism>